<keyword evidence="3" id="KW-1185">Reference proteome</keyword>
<proteinExistence type="inferred from homology"/>
<accession>S3C4L7</accession>
<dbReference type="SUPFAM" id="SSF55874">
    <property type="entry name" value="ATPase domain of HSP90 chaperone/DNA topoisomerase II/histidine kinase"/>
    <property type="match status" value="1"/>
</dbReference>
<dbReference type="GO" id="GO:0006298">
    <property type="term" value="P:mismatch repair"/>
    <property type="evidence" value="ECO:0007669"/>
    <property type="project" value="InterPro"/>
</dbReference>
<comment type="similarity">
    <text evidence="1">Belongs to the DNA mismatch repair MutL/HexB family.</text>
</comment>
<dbReference type="Pfam" id="PF13589">
    <property type="entry name" value="HATPase_c_3"/>
    <property type="match status" value="1"/>
</dbReference>
<dbReference type="GO" id="GO:0032300">
    <property type="term" value="C:mismatch repair complex"/>
    <property type="evidence" value="ECO:0007669"/>
    <property type="project" value="InterPro"/>
</dbReference>
<dbReference type="OMA" id="DSTRGGC"/>
<dbReference type="VEuPathDB" id="FungiDB:F503_00449"/>
<dbReference type="HOGENOM" id="CLU_185480_0_0_1"/>
<dbReference type="STRING" id="1262450.S3C4L7"/>
<organism evidence="2 3">
    <name type="scientific">Ophiostoma piceae (strain UAMH 11346)</name>
    <name type="common">Sap stain fungus</name>
    <dbReference type="NCBI Taxonomy" id="1262450"/>
    <lineage>
        <taxon>Eukaryota</taxon>
        <taxon>Fungi</taxon>
        <taxon>Dikarya</taxon>
        <taxon>Ascomycota</taxon>
        <taxon>Pezizomycotina</taxon>
        <taxon>Sordariomycetes</taxon>
        <taxon>Sordariomycetidae</taxon>
        <taxon>Ophiostomatales</taxon>
        <taxon>Ophiostomataceae</taxon>
        <taxon>Ophiostoma</taxon>
    </lineage>
</organism>
<sequence length="89" mass="9276">MSIQRLPGDVAVQIQSSATVTSLSGTVLGLLKNALDADARTVSITVDSTRGGCTVEDDGLGIPPYEFSAEGGLVKRHSRLSYTDAMGYS</sequence>
<dbReference type="PANTHER" id="PTHR10073:SF47">
    <property type="entry name" value="DNA MISMATCH REPAIR PROTEIN MLH3"/>
    <property type="match status" value="1"/>
</dbReference>
<dbReference type="Proteomes" id="UP000016923">
    <property type="component" value="Unassembled WGS sequence"/>
</dbReference>
<name>S3C4L7_OPHP1</name>
<dbReference type="InterPro" id="IPR036890">
    <property type="entry name" value="HATPase_C_sf"/>
</dbReference>
<reference evidence="2 3" key="1">
    <citation type="journal article" date="2013" name="BMC Genomics">
        <title>The genome and transcriptome of the pine saprophyte Ophiostoma piceae, and a comparison with the bark beetle-associated pine pathogen Grosmannia clavigera.</title>
        <authorList>
            <person name="Haridas S."/>
            <person name="Wang Y."/>
            <person name="Lim L."/>
            <person name="Massoumi Alamouti S."/>
            <person name="Jackman S."/>
            <person name="Docking R."/>
            <person name="Robertson G."/>
            <person name="Birol I."/>
            <person name="Bohlmann J."/>
            <person name="Breuil C."/>
        </authorList>
    </citation>
    <scope>NUCLEOTIDE SEQUENCE [LARGE SCALE GENOMIC DNA]</scope>
    <source>
        <strain evidence="2 3">UAMH 11346</strain>
    </source>
</reference>
<evidence type="ECO:0000313" key="3">
    <source>
        <dbReference type="Proteomes" id="UP000016923"/>
    </source>
</evidence>
<dbReference type="AlphaFoldDB" id="S3C4L7"/>
<dbReference type="Gene3D" id="3.30.565.10">
    <property type="entry name" value="Histidine kinase-like ATPase, C-terminal domain"/>
    <property type="match status" value="1"/>
</dbReference>
<dbReference type="OrthoDB" id="429932at2759"/>
<dbReference type="GO" id="GO:0016887">
    <property type="term" value="F:ATP hydrolysis activity"/>
    <property type="evidence" value="ECO:0007669"/>
    <property type="project" value="InterPro"/>
</dbReference>
<evidence type="ECO:0000313" key="2">
    <source>
        <dbReference type="EMBL" id="EPE07727.1"/>
    </source>
</evidence>
<dbReference type="EMBL" id="KE148150">
    <property type="protein sequence ID" value="EPE07727.1"/>
    <property type="molecule type" value="Genomic_DNA"/>
</dbReference>
<protein>
    <submittedName>
        <fullName evidence="2">Dna mismatch repair protein</fullName>
    </submittedName>
</protein>
<dbReference type="PANTHER" id="PTHR10073">
    <property type="entry name" value="DNA MISMATCH REPAIR PROTEIN MLH, PMS, MUTL"/>
    <property type="match status" value="1"/>
</dbReference>
<dbReference type="InterPro" id="IPR038973">
    <property type="entry name" value="MutL/Mlh/Pms-like"/>
</dbReference>
<evidence type="ECO:0000256" key="1">
    <source>
        <dbReference type="ARBA" id="ARBA00006082"/>
    </source>
</evidence>
<dbReference type="GO" id="GO:0140664">
    <property type="term" value="F:ATP-dependent DNA damage sensor activity"/>
    <property type="evidence" value="ECO:0007669"/>
    <property type="project" value="InterPro"/>
</dbReference>
<gene>
    <name evidence="2" type="ORF">F503_00449</name>
</gene>